<dbReference type="PANTHER" id="PTHR39190">
    <property type="entry name" value="FLAGELLAR ASSEMBLY FACTOR FLIW"/>
    <property type="match status" value="1"/>
</dbReference>
<gene>
    <name evidence="4 5" type="primary">fliW</name>
    <name evidence="5" type="ORF">SPACI_041910</name>
</gene>
<dbReference type="InterPro" id="IPR003775">
    <property type="entry name" value="Flagellar_assembly_factor_FliW"/>
</dbReference>
<evidence type="ECO:0000313" key="6">
    <source>
        <dbReference type="Proteomes" id="UP000216052"/>
    </source>
</evidence>
<comment type="subunit">
    <text evidence="4">Interacts with translational regulator CsrA and flagellin(s).</text>
</comment>
<name>A0ABZ3J848_SPOA4</name>
<dbReference type="HAMAP" id="MF_01185">
    <property type="entry name" value="FliW"/>
    <property type="match status" value="1"/>
</dbReference>
<dbReference type="NCBIfam" id="NF009793">
    <property type="entry name" value="PRK13285.1-1"/>
    <property type="match status" value="1"/>
</dbReference>
<keyword evidence="5" id="KW-0966">Cell projection</keyword>
<reference evidence="5" key="1">
    <citation type="submission" date="2024-05" db="EMBL/GenBank/DDBJ databases">
        <title>Isolation and characterization of Sporomusa carbonis sp. nov., a carboxydotrophic hydrogenogen in the genus of Sporomusa isolated from a charcoal burning pile.</title>
        <authorList>
            <person name="Boeer T."/>
            <person name="Rosenbaum F."/>
            <person name="Eysell L."/>
            <person name="Mueller V."/>
            <person name="Daniel R."/>
            <person name="Poehlein A."/>
        </authorList>
    </citation>
    <scope>NUCLEOTIDE SEQUENCE [LARGE SCALE GENOMIC DNA]</scope>
    <source>
        <strain evidence="5">DSM 3132</strain>
    </source>
</reference>
<organism evidence="5 6">
    <name type="scientific">Sporomusa acidovorans (strain ATCC 49682 / DSM 3132 / Mol)</name>
    <dbReference type="NCBI Taxonomy" id="1123286"/>
    <lineage>
        <taxon>Bacteria</taxon>
        <taxon>Bacillati</taxon>
        <taxon>Bacillota</taxon>
        <taxon>Negativicutes</taxon>
        <taxon>Selenomonadales</taxon>
        <taxon>Sporomusaceae</taxon>
        <taxon>Sporomusa</taxon>
    </lineage>
</organism>
<keyword evidence="5" id="KW-0969">Cilium</keyword>
<proteinExistence type="inferred from homology"/>
<comment type="similarity">
    <text evidence="4">Belongs to the FliW family.</text>
</comment>
<dbReference type="Pfam" id="PF02623">
    <property type="entry name" value="FliW"/>
    <property type="match status" value="1"/>
</dbReference>
<keyword evidence="4" id="KW-0143">Chaperone</keyword>
<comment type="function">
    <text evidence="4">Acts as an anti-CsrA protein, binds CsrA and prevents it from repressing translation of its target genes, one of which is flagellin. Binds to flagellin and participates in the assembly of the flagellum.</text>
</comment>
<dbReference type="EMBL" id="CP155571">
    <property type="protein sequence ID" value="XFO74082.1"/>
    <property type="molecule type" value="Genomic_DNA"/>
</dbReference>
<evidence type="ECO:0000256" key="4">
    <source>
        <dbReference type="HAMAP-Rule" id="MF_01185"/>
    </source>
</evidence>
<dbReference type="Proteomes" id="UP000216052">
    <property type="component" value="Chromosome"/>
</dbReference>
<comment type="subcellular location">
    <subcellularLocation>
        <location evidence="4">Cytoplasm</location>
    </subcellularLocation>
</comment>
<keyword evidence="3 4" id="KW-0810">Translation regulation</keyword>
<dbReference type="PANTHER" id="PTHR39190:SF1">
    <property type="entry name" value="FLAGELLAR ASSEMBLY FACTOR FLIW"/>
    <property type="match status" value="1"/>
</dbReference>
<dbReference type="Gene3D" id="2.30.290.10">
    <property type="entry name" value="BH3618-like"/>
    <property type="match status" value="1"/>
</dbReference>
<accession>A0ABZ3J848</accession>
<dbReference type="InterPro" id="IPR024046">
    <property type="entry name" value="Flagellar_assmbl_FliW_dom_sf"/>
</dbReference>
<dbReference type="SUPFAM" id="SSF141457">
    <property type="entry name" value="BH3618-like"/>
    <property type="match status" value="1"/>
</dbReference>
<protein>
    <recommendedName>
        <fullName evidence="4">Flagellar assembly factor FliW</fullName>
    </recommendedName>
</protein>
<evidence type="ECO:0000256" key="2">
    <source>
        <dbReference type="ARBA" id="ARBA00022795"/>
    </source>
</evidence>
<dbReference type="RefSeq" id="WP_093792999.1">
    <property type="nucleotide sequence ID" value="NZ_CP155571.1"/>
</dbReference>
<keyword evidence="5" id="KW-0282">Flagellum</keyword>
<sequence>MLIHTTRFGDIEVSEDMLLQFPHGLPGFPDEREFACLPVEENNPFAFLQSVNEPNLTFTLVDPFAFFQDYEFSLDDQVAKEIGLTATNLPRIYNIVSVPANPEEMTANLLAPLIINTESRKAIQMILEKTAYTTRHRLFPNGFDKQPGKGGK</sequence>
<evidence type="ECO:0000313" key="5">
    <source>
        <dbReference type="EMBL" id="XFO74082.1"/>
    </source>
</evidence>
<evidence type="ECO:0000256" key="3">
    <source>
        <dbReference type="ARBA" id="ARBA00022845"/>
    </source>
</evidence>
<keyword evidence="1 4" id="KW-0963">Cytoplasm</keyword>
<keyword evidence="2 4" id="KW-1005">Bacterial flagellum biogenesis</keyword>
<keyword evidence="6" id="KW-1185">Reference proteome</keyword>
<evidence type="ECO:0000256" key="1">
    <source>
        <dbReference type="ARBA" id="ARBA00022490"/>
    </source>
</evidence>